<dbReference type="Proteomes" id="UP001281761">
    <property type="component" value="Unassembled WGS sequence"/>
</dbReference>
<comment type="caution">
    <text evidence="1">The sequence shown here is derived from an EMBL/GenBank/DDBJ whole genome shotgun (WGS) entry which is preliminary data.</text>
</comment>
<protein>
    <submittedName>
        <fullName evidence="1">Uncharacterized protein</fullName>
    </submittedName>
</protein>
<name>A0ABQ9XV85_9EUKA</name>
<accession>A0ABQ9XV85</accession>
<dbReference type="EMBL" id="JARBJD010000067">
    <property type="protein sequence ID" value="KAK2955397.1"/>
    <property type="molecule type" value="Genomic_DNA"/>
</dbReference>
<proteinExistence type="predicted"/>
<gene>
    <name evidence="1" type="ORF">BLNAU_9625</name>
</gene>
<reference evidence="1 2" key="1">
    <citation type="journal article" date="2022" name="bioRxiv">
        <title>Genomics of Preaxostyla Flagellates Illuminates Evolutionary Transitions and the Path Towards Mitochondrial Loss.</title>
        <authorList>
            <person name="Novak L.V.F."/>
            <person name="Treitli S.C."/>
            <person name="Pyrih J."/>
            <person name="Halakuc P."/>
            <person name="Pipaliya S.V."/>
            <person name="Vacek V."/>
            <person name="Brzon O."/>
            <person name="Soukal P."/>
            <person name="Eme L."/>
            <person name="Dacks J.B."/>
            <person name="Karnkowska A."/>
            <person name="Elias M."/>
            <person name="Hampl V."/>
        </authorList>
    </citation>
    <scope>NUCLEOTIDE SEQUENCE [LARGE SCALE GENOMIC DNA]</scope>
    <source>
        <strain evidence="1">NAU3</strain>
        <tissue evidence="1">Gut</tissue>
    </source>
</reference>
<evidence type="ECO:0000313" key="2">
    <source>
        <dbReference type="Proteomes" id="UP001281761"/>
    </source>
</evidence>
<keyword evidence="2" id="KW-1185">Reference proteome</keyword>
<sequence length="234" mass="26617">MDTSEHSVREEELQVFLSKCIHPHISTDVICLLLQPQLPLGRDGFHNRIRQRFPGGASFCQGTLPFLFDLCSTSDWLMVQIRETSTGMVIVNVFECPIISQMPRFDERSSSADLLSVEIVLDDGKEFGVYMLLCVDHQSARKPALFRHLNEAVMTLHCEAVLMLPPPLVVLRKDISGFDDLSDRENLFFCMFVVMRDPCIVLAVNGAGIAIILVTYLRNCLDFDCWQDLRYETI</sequence>
<organism evidence="1 2">
    <name type="scientific">Blattamonas nauphoetae</name>
    <dbReference type="NCBI Taxonomy" id="2049346"/>
    <lineage>
        <taxon>Eukaryota</taxon>
        <taxon>Metamonada</taxon>
        <taxon>Preaxostyla</taxon>
        <taxon>Oxymonadida</taxon>
        <taxon>Blattamonas</taxon>
    </lineage>
</organism>
<evidence type="ECO:0000313" key="1">
    <source>
        <dbReference type="EMBL" id="KAK2955397.1"/>
    </source>
</evidence>